<dbReference type="STRING" id="1189612.A33Q_2989"/>
<dbReference type="Proteomes" id="UP000006073">
    <property type="component" value="Unassembled WGS sequence"/>
</dbReference>
<protein>
    <submittedName>
        <fullName evidence="1">Uncharacterized protein</fullName>
    </submittedName>
</protein>
<comment type="caution">
    <text evidence="1">The sequence shown here is derived from an EMBL/GenBank/DDBJ whole genome shotgun (WGS) entry which is preliminary data.</text>
</comment>
<dbReference type="EMBL" id="ALWO02000037">
    <property type="protein sequence ID" value="EOZ95627.1"/>
    <property type="molecule type" value="Genomic_DNA"/>
</dbReference>
<dbReference type="AlphaFoldDB" id="S2D8U5"/>
<name>S2D8U5_INDAL</name>
<accession>S2D8U5</accession>
<evidence type="ECO:0000313" key="1">
    <source>
        <dbReference type="EMBL" id="EOZ95627.1"/>
    </source>
</evidence>
<keyword evidence="2" id="KW-1185">Reference proteome</keyword>
<sequence length="192" mass="22541">MEPIVNKPEAYLNLLKDFTMDPWDWNSPLIPAMEKQYSKLGKMRSSYLPKWEKFAEKIRAFEEVYEVRDSSFQHGNHILSVKVRMDAPGCRGVVLLVSMLGLYGLYFADYEKRALVPLEDGTGKGWYSYYPYDEEGEIFARKLFHEVGEFFPQYSKFDNAYASIPVKNIHLDHFEKELDLFTAIFTNNIFFL</sequence>
<proteinExistence type="predicted"/>
<reference evidence="1 2" key="1">
    <citation type="journal article" date="2013" name="Genome Announc.">
        <title>Draft Genome Sequence of Indibacter alkaliphilus Strain LW1T, Isolated from Lonar Lake, a Haloalkaline Lake in the Buldana District of Maharashtra, India.</title>
        <authorList>
            <person name="Singh A."/>
            <person name="Kumar Jangir P."/>
            <person name="Sharma R."/>
            <person name="Singh A."/>
            <person name="Kumar Pinnaka A."/>
            <person name="Shivaji S."/>
        </authorList>
    </citation>
    <scope>NUCLEOTIDE SEQUENCE [LARGE SCALE GENOMIC DNA]</scope>
    <source>
        <strain evidence="2">CCUG 57479 / KCTC 22604 / LW1</strain>
    </source>
</reference>
<gene>
    <name evidence="1" type="ORF">A33Q_2989</name>
</gene>
<organism evidence="1 2">
    <name type="scientific">Indibacter alkaliphilus (strain CCUG 57479 / KCTC 22604 / LW1)</name>
    <dbReference type="NCBI Taxonomy" id="1189612"/>
    <lineage>
        <taxon>Bacteria</taxon>
        <taxon>Pseudomonadati</taxon>
        <taxon>Bacteroidota</taxon>
        <taxon>Cytophagia</taxon>
        <taxon>Cytophagales</taxon>
        <taxon>Cyclobacteriaceae</taxon>
    </lineage>
</organism>
<evidence type="ECO:0000313" key="2">
    <source>
        <dbReference type="Proteomes" id="UP000006073"/>
    </source>
</evidence>